<evidence type="ECO:0000256" key="2">
    <source>
        <dbReference type="SAM" id="SignalP"/>
    </source>
</evidence>
<organism evidence="3 4">
    <name type="scientific">Sitophilus oryzae</name>
    <name type="common">Rice weevil</name>
    <name type="synonym">Curculio oryzae</name>
    <dbReference type="NCBI Taxonomy" id="7048"/>
    <lineage>
        <taxon>Eukaryota</taxon>
        <taxon>Metazoa</taxon>
        <taxon>Ecdysozoa</taxon>
        <taxon>Arthropoda</taxon>
        <taxon>Hexapoda</taxon>
        <taxon>Insecta</taxon>
        <taxon>Pterygota</taxon>
        <taxon>Neoptera</taxon>
        <taxon>Endopterygota</taxon>
        <taxon>Coleoptera</taxon>
        <taxon>Polyphaga</taxon>
        <taxon>Cucujiformia</taxon>
        <taxon>Curculionidae</taxon>
        <taxon>Dryophthorinae</taxon>
        <taxon>Sitophilus</taxon>
    </lineage>
</organism>
<sequence>MAKLSIILMLATVAVAVSASNNQFPKPITSKPPFNPRPVTFRPLRLKRSASPNPEDRPEWEVKPDIIRDENGNTRAQVEVNQHGRNHDVNAGWGKNIRGPSSHRDTWHVGGAIRW</sequence>
<dbReference type="KEGG" id="soy:115874703"/>
<dbReference type="GO" id="GO:0005576">
    <property type="term" value="C:extracellular region"/>
    <property type="evidence" value="ECO:0007669"/>
    <property type="project" value="InterPro"/>
</dbReference>
<evidence type="ECO:0000313" key="3">
    <source>
        <dbReference type="Proteomes" id="UP000504635"/>
    </source>
</evidence>
<proteinExistence type="predicted"/>
<reference evidence="4" key="1">
    <citation type="submission" date="2025-08" db="UniProtKB">
        <authorList>
            <consortium name="RefSeq"/>
        </authorList>
    </citation>
    <scope>IDENTIFICATION</scope>
    <source>
        <tissue evidence="4">Gonads</tissue>
    </source>
</reference>
<dbReference type="Proteomes" id="UP000504635">
    <property type="component" value="Unplaced"/>
</dbReference>
<feature type="region of interest" description="Disordered" evidence="1">
    <location>
        <begin position="80"/>
        <end position="105"/>
    </location>
</feature>
<dbReference type="GO" id="GO:0042742">
    <property type="term" value="P:defense response to bacterium"/>
    <property type="evidence" value="ECO:0007669"/>
    <property type="project" value="InterPro"/>
</dbReference>
<dbReference type="AlphaFoldDB" id="A0A6J2X4A0"/>
<dbReference type="InterPro" id="IPR009382">
    <property type="entry name" value="Coleoptericin"/>
</dbReference>
<accession>A0A6J2X4A0</accession>
<evidence type="ECO:0000256" key="1">
    <source>
        <dbReference type="SAM" id="MobiDB-lite"/>
    </source>
</evidence>
<protein>
    <submittedName>
        <fullName evidence="4">Acaloleptin A-like</fullName>
    </submittedName>
</protein>
<feature type="signal peptide" evidence="2">
    <location>
        <begin position="1"/>
        <end position="19"/>
    </location>
</feature>
<evidence type="ECO:0000313" key="4">
    <source>
        <dbReference type="RefSeq" id="XP_030745840.1"/>
    </source>
</evidence>
<dbReference type="GeneID" id="115874703"/>
<feature type="chain" id="PRO_5026928637" evidence="2">
    <location>
        <begin position="20"/>
        <end position="115"/>
    </location>
</feature>
<dbReference type="Pfam" id="PF06286">
    <property type="entry name" value="Coleoptericin"/>
    <property type="match status" value="1"/>
</dbReference>
<keyword evidence="2" id="KW-0732">Signal</keyword>
<dbReference type="InParanoid" id="A0A6J2X4A0"/>
<dbReference type="OrthoDB" id="6755415at2759"/>
<keyword evidence="3" id="KW-1185">Reference proteome</keyword>
<dbReference type="RefSeq" id="XP_030745840.1">
    <property type="nucleotide sequence ID" value="XM_030889980.1"/>
</dbReference>
<name>A0A6J2X4A0_SITOR</name>
<gene>
    <name evidence="4" type="primary">LOC115874703</name>
</gene>
<feature type="region of interest" description="Disordered" evidence="1">
    <location>
        <begin position="23"/>
        <end position="62"/>
    </location>
</feature>